<evidence type="ECO:0000313" key="3">
    <source>
        <dbReference type="EMBL" id="RYO39838.1"/>
    </source>
</evidence>
<keyword evidence="2" id="KW-1133">Transmembrane helix</keyword>
<evidence type="ECO:0000256" key="2">
    <source>
        <dbReference type="SAM" id="Phobius"/>
    </source>
</evidence>
<dbReference type="OrthoDB" id="5376804at2759"/>
<evidence type="ECO:0000313" key="4">
    <source>
        <dbReference type="Proteomes" id="UP000293823"/>
    </source>
</evidence>
<dbReference type="PANTHER" id="PTHR35394:SF6">
    <property type="entry name" value="DUF3176 DOMAIN-CONTAINING PROTEIN"/>
    <property type="match status" value="1"/>
</dbReference>
<evidence type="ECO:0000256" key="1">
    <source>
        <dbReference type="SAM" id="MobiDB-lite"/>
    </source>
</evidence>
<feature type="region of interest" description="Disordered" evidence="1">
    <location>
        <begin position="34"/>
        <end position="69"/>
    </location>
</feature>
<dbReference type="InterPro" id="IPR021514">
    <property type="entry name" value="DUF3176"/>
</dbReference>
<dbReference type="Pfam" id="PF11374">
    <property type="entry name" value="DUF3176"/>
    <property type="match status" value="1"/>
</dbReference>
<accession>A0A4V1WZA2</accession>
<comment type="caution">
    <text evidence="3">The sequence shown here is derived from an EMBL/GenBank/DDBJ whole genome shotgun (WGS) entry which is preliminary data.</text>
</comment>
<protein>
    <submittedName>
        <fullName evidence="3">Uncharacterized protein</fullName>
    </submittedName>
</protein>
<keyword evidence="4" id="KW-1185">Reference proteome</keyword>
<gene>
    <name evidence="3" type="ORF">AA0113_g11106</name>
</gene>
<feature type="transmembrane region" description="Helical" evidence="2">
    <location>
        <begin position="310"/>
        <end position="332"/>
    </location>
</feature>
<feature type="compositionally biased region" description="Basic and acidic residues" evidence="1">
    <location>
        <begin position="56"/>
        <end position="68"/>
    </location>
</feature>
<keyword evidence="2" id="KW-0472">Membrane</keyword>
<keyword evidence="2" id="KW-0812">Transmembrane</keyword>
<organism evidence="3 4">
    <name type="scientific">Alternaria arborescens</name>
    <dbReference type="NCBI Taxonomy" id="156630"/>
    <lineage>
        <taxon>Eukaryota</taxon>
        <taxon>Fungi</taxon>
        <taxon>Dikarya</taxon>
        <taxon>Ascomycota</taxon>
        <taxon>Pezizomycotina</taxon>
        <taxon>Dothideomycetes</taxon>
        <taxon>Pleosporomycetidae</taxon>
        <taxon>Pleosporales</taxon>
        <taxon>Pleosporineae</taxon>
        <taxon>Pleosporaceae</taxon>
        <taxon>Alternaria</taxon>
        <taxon>Alternaria sect. Alternaria</taxon>
    </lineage>
</organism>
<sequence>MLTLRELSLHTTHHTEYFEIERAQSSVQLLRYAGSNDPIKEPGHQRKDSLPSANEARGEPDYLGRDSRLPANEEWSEQPLLNYGDIEMDEAPQHSHPSIRLPAIEARATARQDPGVTRRTIIDPPAVQSKKRFSTVLSRIEIKWKQFSHYCKWNWYRKEKKLEHIERLDSASRGSWGSFALLYYLRPRQAYYLAGWKWWYFPKDCDWFMGTFSNRAMVETLTEVFDEQEAIMGWNGGVSGSAHLRVLFQNGNITVENVDERIKGLATAMTTVVRTNALPAIGRGGVVEIEAPENAIGTLWNNTTCIYTRWSWISFPSVMIGLTGLFLLLIAYENREIETDRLWKSSFLAALFCEVEVPQKPSGKEEIKAIAKATSVSLEDKRAILRFVSG</sequence>
<proteinExistence type="predicted"/>
<name>A0A4V1WZA2_9PLEO</name>
<reference evidence="4" key="1">
    <citation type="journal article" date="2019" name="bioRxiv">
        <title>Genomics, evolutionary history and diagnostics of the Alternaria alternata species group including apple and Asian pear pathotypes.</title>
        <authorList>
            <person name="Armitage A.D."/>
            <person name="Cockerton H.M."/>
            <person name="Sreenivasaprasad S."/>
            <person name="Woodhall J.W."/>
            <person name="Lane C.R."/>
            <person name="Harrison R.J."/>
            <person name="Clarkson J.P."/>
        </authorList>
    </citation>
    <scope>NUCLEOTIDE SEQUENCE [LARGE SCALE GENOMIC DNA]</scope>
    <source>
        <strain evidence="4">RGR 97.0016</strain>
    </source>
</reference>
<dbReference type="Proteomes" id="UP000293823">
    <property type="component" value="Unassembled WGS sequence"/>
</dbReference>
<feature type="compositionally biased region" description="Basic and acidic residues" evidence="1">
    <location>
        <begin position="38"/>
        <end position="49"/>
    </location>
</feature>
<dbReference type="PANTHER" id="PTHR35394">
    <property type="entry name" value="DUF3176 DOMAIN-CONTAINING PROTEIN"/>
    <property type="match status" value="1"/>
</dbReference>
<dbReference type="EMBL" id="PEJP01000063">
    <property type="protein sequence ID" value="RYO39838.1"/>
    <property type="molecule type" value="Genomic_DNA"/>
</dbReference>
<dbReference type="AlphaFoldDB" id="A0A4V1WZA2"/>